<evidence type="ECO:0000313" key="3">
    <source>
        <dbReference type="EMBL" id="NEY90323.1"/>
    </source>
</evidence>
<dbReference type="InterPro" id="IPR038726">
    <property type="entry name" value="PDDEXK_AddAB-type"/>
</dbReference>
<dbReference type="SUPFAM" id="SSF52980">
    <property type="entry name" value="Restriction endonuclease-like"/>
    <property type="match status" value="1"/>
</dbReference>
<evidence type="ECO:0000313" key="4">
    <source>
        <dbReference type="Proteomes" id="UP000477782"/>
    </source>
</evidence>
<gene>
    <name evidence="3" type="primary">addB</name>
    <name evidence="3" type="ORF">G4Z14_08420</name>
</gene>
<dbReference type="Proteomes" id="UP000477782">
    <property type="component" value="Unassembled WGS sequence"/>
</dbReference>
<dbReference type="AlphaFoldDB" id="A0A6M0QUK7"/>
<dbReference type="Gene3D" id="3.90.320.10">
    <property type="match status" value="1"/>
</dbReference>
<feature type="region of interest" description="Disordered" evidence="1">
    <location>
        <begin position="687"/>
        <end position="713"/>
    </location>
</feature>
<name>A0A6M0QUK7_9RHOB</name>
<dbReference type="Pfam" id="PF12705">
    <property type="entry name" value="PDDEXK_1"/>
    <property type="match status" value="1"/>
</dbReference>
<proteinExistence type="predicted"/>
<dbReference type="InterPro" id="IPR011335">
    <property type="entry name" value="Restrct_endonuc-II-like"/>
</dbReference>
<sequence length="986" mass="109106">MFDTPGPRLFALPPGSDFPAELVSGLIERMADQPPEAMSRVEVYLNTARMRRRVTDLFLARGARLLPRLRLLTELADRPGLALPPAVSGLRRRLELAQLITALLDAQPDLAPRHALYDLADSLADLMAELRVEGLHPDRLAALDVSNHAAHWARTQAFLGIVSQFFDQTAAPDAEARLAMATDLLAQRWQADPPRHPVLIAGSTGSRGTTLRLMELVARLPQGALILPGFDFDTPEQVWARMDDALTAEDHPQYRFRRLTDRLGLTPASITAWRRTPPPSPARNALVSLALRPAPVTDQWLTDGPALPDLLAATADLTLIEAPSTRTEALAIALMLRQAADSGQTAALVSPDRNLTRQVTAALDRWGILPDDSAGRPLNLSPPGRFLRQIARCLGQKLTADHLLALLKHPLAASGGDRGTHLRLTRDLELSIRRHGPIFPTGADLMRWAETRDDPQAGSWATMLATVIDQFAPTRSAPLADLVARHRSLAETLARGMAPFGSGELWLKEAGQSASETFQSLQDESPHGGQFHPTEYAVLFEAIFAGGEVREAVQAHPRIMIWGTLEARVQGADLVILGGLNDGVWPKAPDPDPWLNRKMRKDAGLLLPERQIGLSAHDFQQAIAAPRVILTRATRDAEAQTVPSRWMNRLENLMAGLPERNGPEALNKMRARGAMWLEMAQAMDRPSPDLLADPRFQPARRPAPQPPRTARPERLSLTEISRLIRDPFAIYARHSLRLRPLDPLRASPDPRDRGSVLHDILERFVRTRPEDETRGAARIRLLGTAAEVLADSTPFPAARLLWLARLERAAEHFLIQDGRHGGTAIMLETPGSLRIDPPGFTLHGKPDRIDALPDGRLHLIDYKTGTPPTARQQEVYEKQLRLTAAMVERGGFENLGPREVASFSYIGLGSGQKVEETDRAKIDLDREWEKFLRLITRYSLRSTGYAARRAVFAERMEGDYDHLARYGEWQMTDRATPARVGEDDPA</sequence>
<evidence type="ECO:0000256" key="1">
    <source>
        <dbReference type="SAM" id="MobiDB-lite"/>
    </source>
</evidence>
<evidence type="ECO:0000259" key="2">
    <source>
        <dbReference type="Pfam" id="PF12705"/>
    </source>
</evidence>
<dbReference type="SUPFAM" id="SSF52540">
    <property type="entry name" value="P-loop containing nucleoside triphosphate hydrolases"/>
    <property type="match status" value="1"/>
</dbReference>
<organism evidence="3 4">
    <name type="scientific">Tabrizicola oligotrophica</name>
    <dbReference type="NCBI Taxonomy" id="2710650"/>
    <lineage>
        <taxon>Bacteria</taxon>
        <taxon>Pseudomonadati</taxon>
        <taxon>Pseudomonadota</taxon>
        <taxon>Alphaproteobacteria</taxon>
        <taxon>Rhodobacterales</taxon>
        <taxon>Paracoccaceae</taxon>
        <taxon>Tabrizicola</taxon>
    </lineage>
</organism>
<accession>A0A6M0QUK7</accession>
<dbReference type="EMBL" id="JAAIVJ010000003">
    <property type="protein sequence ID" value="NEY90323.1"/>
    <property type="molecule type" value="Genomic_DNA"/>
</dbReference>
<dbReference type="InterPro" id="IPR014153">
    <property type="entry name" value="Ds_break_AddB"/>
</dbReference>
<dbReference type="InterPro" id="IPR011604">
    <property type="entry name" value="PDDEXK-like_dom_sf"/>
</dbReference>
<reference evidence="3 4" key="1">
    <citation type="submission" date="2020-02" db="EMBL/GenBank/DDBJ databases">
        <authorList>
            <person name="Chen W.-M."/>
        </authorList>
    </citation>
    <scope>NUCLEOTIDE SEQUENCE [LARGE SCALE GENOMIC DNA]</scope>
    <source>
        <strain evidence="3 4">KMS-5</strain>
    </source>
</reference>
<keyword evidence="4" id="KW-1185">Reference proteome</keyword>
<feature type="domain" description="PD-(D/E)XK endonuclease-like" evidence="2">
    <location>
        <begin position="714"/>
        <end position="935"/>
    </location>
</feature>
<dbReference type="NCBIfam" id="TIGR02786">
    <property type="entry name" value="addB_alphas"/>
    <property type="match status" value="1"/>
</dbReference>
<protein>
    <submittedName>
        <fullName evidence="3">Double-strand break repair protein AddB</fullName>
    </submittedName>
</protein>
<dbReference type="RefSeq" id="WP_164624635.1">
    <property type="nucleotide sequence ID" value="NZ_JAAIVJ010000003.1"/>
</dbReference>
<dbReference type="InterPro" id="IPR027417">
    <property type="entry name" value="P-loop_NTPase"/>
</dbReference>
<comment type="caution">
    <text evidence="3">The sequence shown here is derived from an EMBL/GenBank/DDBJ whole genome shotgun (WGS) entry which is preliminary data.</text>
</comment>